<comment type="caution">
    <text evidence="2">The sequence shown here is derived from an EMBL/GenBank/DDBJ whole genome shotgun (WGS) entry which is preliminary data.</text>
</comment>
<feature type="compositionally biased region" description="Polar residues" evidence="1">
    <location>
        <begin position="45"/>
        <end position="61"/>
    </location>
</feature>
<gene>
    <name evidence="2" type="ORF">HETSPECPRED_003404</name>
</gene>
<dbReference type="Pfam" id="PF04749">
    <property type="entry name" value="PLAC8"/>
    <property type="match status" value="1"/>
</dbReference>
<reference evidence="2" key="1">
    <citation type="submission" date="2021-03" db="EMBL/GenBank/DDBJ databases">
        <authorList>
            <person name="Tagirdzhanova G."/>
        </authorList>
    </citation>
    <scope>NUCLEOTIDE SEQUENCE</scope>
</reference>
<dbReference type="AlphaFoldDB" id="A0A8H3EF99"/>
<evidence type="ECO:0000313" key="2">
    <source>
        <dbReference type="EMBL" id="CAF9904184.1"/>
    </source>
</evidence>
<dbReference type="NCBIfam" id="TIGR01571">
    <property type="entry name" value="A_thal_Cys_rich"/>
    <property type="match status" value="1"/>
</dbReference>
<feature type="region of interest" description="Disordered" evidence="1">
    <location>
        <begin position="1"/>
        <end position="87"/>
    </location>
</feature>
<keyword evidence="3" id="KW-1185">Reference proteome</keyword>
<feature type="compositionally biased region" description="Polar residues" evidence="1">
    <location>
        <begin position="117"/>
        <end position="126"/>
    </location>
</feature>
<sequence length="345" mass="38146">MASDVRPLQANAGQNGNSRTRENLGHLQTRNLNRYSYMDTPVEMQASTFQQPSSPTNSTIDESPISPREEYTHPDPRTVANSQMQVQSVPERIGSPYGFPAPKQVHPAYLAPFSDYPDTQRQQQPLSEAVPPATGEPLRAHEDLKSPTMDHQLQASNDRKHNGLSQTFAPPPRQVTQIYAPDSLGGPNGALENHQPGQIAHPNSAINPEWRHGLCEPDATCCLSLFCPCIVYGKTQYRLSRKAQKQDPTDLLGYEAFNGSCGVMAVACGFQWALAAIQRARIRKIYKLNGSFGSDCVKSLCCYCCVIAQDEREVRDREDHIRRNAGPASGAYVPPGQMTYEPPPR</sequence>
<evidence type="ECO:0000256" key="1">
    <source>
        <dbReference type="SAM" id="MobiDB-lite"/>
    </source>
</evidence>
<dbReference type="PANTHER" id="PTHR15907">
    <property type="entry name" value="DUF614 FAMILY PROTEIN-RELATED"/>
    <property type="match status" value="1"/>
</dbReference>
<dbReference type="Proteomes" id="UP000664521">
    <property type="component" value="Unassembled WGS sequence"/>
</dbReference>
<feature type="region of interest" description="Disordered" evidence="1">
    <location>
        <begin position="109"/>
        <end position="140"/>
    </location>
</feature>
<evidence type="ECO:0000313" key="3">
    <source>
        <dbReference type="Proteomes" id="UP000664521"/>
    </source>
</evidence>
<feature type="region of interest" description="Disordered" evidence="1">
    <location>
        <begin position="324"/>
        <end position="345"/>
    </location>
</feature>
<feature type="compositionally biased region" description="Basic and acidic residues" evidence="1">
    <location>
        <begin position="67"/>
        <end position="76"/>
    </location>
</feature>
<evidence type="ECO:0008006" key="4">
    <source>
        <dbReference type="Google" id="ProtNLM"/>
    </source>
</evidence>
<organism evidence="2 3">
    <name type="scientific">Heterodermia speciosa</name>
    <dbReference type="NCBI Taxonomy" id="116794"/>
    <lineage>
        <taxon>Eukaryota</taxon>
        <taxon>Fungi</taxon>
        <taxon>Dikarya</taxon>
        <taxon>Ascomycota</taxon>
        <taxon>Pezizomycotina</taxon>
        <taxon>Lecanoromycetes</taxon>
        <taxon>OSLEUM clade</taxon>
        <taxon>Lecanoromycetidae</taxon>
        <taxon>Caliciales</taxon>
        <taxon>Physciaceae</taxon>
        <taxon>Heterodermia</taxon>
    </lineage>
</organism>
<dbReference type="InterPro" id="IPR006461">
    <property type="entry name" value="PLAC_motif_containing"/>
</dbReference>
<dbReference type="OrthoDB" id="1045822at2759"/>
<dbReference type="EMBL" id="CAJPDS010000002">
    <property type="protein sequence ID" value="CAF9904184.1"/>
    <property type="molecule type" value="Genomic_DNA"/>
</dbReference>
<proteinExistence type="predicted"/>
<accession>A0A8H3EF99</accession>
<name>A0A8H3EF99_9LECA</name>
<protein>
    <recommendedName>
        <fullName evidence="4">PLAC8-domain-containing protein</fullName>
    </recommendedName>
</protein>